<feature type="region of interest" description="Disordered" evidence="1">
    <location>
        <begin position="308"/>
        <end position="430"/>
    </location>
</feature>
<gene>
    <name evidence="4" type="ORF">COEREDRAFT_82265</name>
</gene>
<sequence length="533" mass="57593">MLATIALSLKIVWSVAGLPQNLSQRDISSNSLSDYRGALFVVANTQTSCEMALIDSSAGFVAASCLTYKSNGNVDNGIDYRVAINGIGNDESKVNSVTMVDVHPNYNPSTYANNIAVLHWGNPKEISWHQDIGQDRTGWDSTFYTRRTMSSVSDALWSTPAVLTLSGSDAISGCSSASNLYSSNKDWFLCIAQTTTSITNGNCQTPYGAVWGAYQSDTVAVAAIYSHSSIYDGSELCGSTGNQYHYYTMLQPYVDWASKMTGRKVYTYAADSSYSYKGSSSFNMDNDLAPAVFGVTTVSGDLYPSAKEYKGPSGSSSNNNNFANGSGTTTTLPTENNSNTDDNTDMGANSALSSDKDDEDNENNKNDDNPDASDNLNVSENPTESGNNNSDSDKSINDGKTDDTENANIKDDMKNGSDSSSSSDDSGKSGYGGISRGAIIAISTIVPIATIIILVCLFFAYKWWKKRRNFRNWDPKNETSNIDCIRIIDNIGELGSTRTTIENRIESIRASCPPAYIEHEFGAISTRTSKMPM</sequence>
<feature type="compositionally biased region" description="Low complexity" evidence="1">
    <location>
        <begin position="311"/>
        <end position="341"/>
    </location>
</feature>
<organism evidence="4 5">
    <name type="scientific">Coemansia reversa (strain ATCC 12441 / NRRL 1564)</name>
    <dbReference type="NCBI Taxonomy" id="763665"/>
    <lineage>
        <taxon>Eukaryota</taxon>
        <taxon>Fungi</taxon>
        <taxon>Fungi incertae sedis</taxon>
        <taxon>Zoopagomycota</taxon>
        <taxon>Kickxellomycotina</taxon>
        <taxon>Kickxellomycetes</taxon>
        <taxon>Kickxellales</taxon>
        <taxon>Kickxellaceae</taxon>
        <taxon>Coemansia</taxon>
    </lineage>
</organism>
<dbReference type="AlphaFoldDB" id="A0A2G5B7P7"/>
<feature type="compositionally biased region" description="Basic and acidic residues" evidence="1">
    <location>
        <begin position="391"/>
        <end position="415"/>
    </location>
</feature>
<evidence type="ECO:0000256" key="2">
    <source>
        <dbReference type="SAM" id="Phobius"/>
    </source>
</evidence>
<evidence type="ECO:0000256" key="1">
    <source>
        <dbReference type="SAM" id="MobiDB-lite"/>
    </source>
</evidence>
<evidence type="ECO:0000313" key="5">
    <source>
        <dbReference type="Proteomes" id="UP000242474"/>
    </source>
</evidence>
<accession>A0A2G5B7P7</accession>
<dbReference type="InterPro" id="IPR043504">
    <property type="entry name" value="Peptidase_S1_PA_chymotrypsin"/>
</dbReference>
<dbReference type="InterPro" id="IPR009003">
    <property type="entry name" value="Peptidase_S1_PA"/>
</dbReference>
<keyword evidence="5" id="KW-1185">Reference proteome</keyword>
<dbReference type="OrthoDB" id="5565075at2759"/>
<keyword evidence="2" id="KW-1133">Transmembrane helix</keyword>
<feature type="chain" id="PRO_5013586049" description="Peptidase S1 domain-containing protein" evidence="3">
    <location>
        <begin position="18"/>
        <end position="533"/>
    </location>
</feature>
<feature type="transmembrane region" description="Helical" evidence="2">
    <location>
        <begin position="438"/>
        <end position="461"/>
    </location>
</feature>
<protein>
    <recommendedName>
        <fullName evidence="6">Peptidase S1 domain-containing protein</fullName>
    </recommendedName>
</protein>
<keyword evidence="2" id="KW-0472">Membrane</keyword>
<name>A0A2G5B7P7_COERN</name>
<evidence type="ECO:0000256" key="3">
    <source>
        <dbReference type="SAM" id="SignalP"/>
    </source>
</evidence>
<evidence type="ECO:0008006" key="6">
    <source>
        <dbReference type="Google" id="ProtNLM"/>
    </source>
</evidence>
<keyword evidence="2" id="KW-0812">Transmembrane</keyword>
<dbReference type="Proteomes" id="UP000242474">
    <property type="component" value="Unassembled WGS sequence"/>
</dbReference>
<dbReference type="Gene3D" id="2.40.10.10">
    <property type="entry name" value="Trypsin-like serine proteases"/>
    <property type="match status" value="1"/>
</dbReference>
<feature type="signal peptide" evidence="3">
    <location>
        <begin position="1"/>
        <end position="17"/>
    </location>
</feature>
<feature type="compositionally biased region" description="Polar residues" evidence="1">
    <location>
        <begin position="372"/>
        <end position="384"/>
    </location>
</feature>
<dbReference type="SUPFAM" id="SSF50494">
    <property type="entry name" value="Trypsin-like serine proteases"/>
    <property type="match status" value="1"/>
</dbReference>
<keyword evidence="3" id="KW-0732">Signal</keyword>
<proteinExistence type="predicted"/>
<dbReference type="EMBL" id="KZ303510">
    <property type="protein sequence ID" value="PIA15056.1"/>
    <property type="molecule type" value="Genomic_DNA"/>
</dbReference>
<reference evidence="4 5" key="1">
    <citation type="journal article" date="2015" name="Genome Biol. Evol.">
        <title>Phylogenomic analyses indicate that early fungi evolved digesting cell walls of algal ancestors of land plants.</title>
        <authorList>
            <person name="Chang Y."/>
            <person name="Wang S."/>
            <person name="Sekimoto S."/>
            <person name="Aerts A.L."/>
            <person name="Choi C."/>
            <person name="Clum A."/>
            <person name="LaButti K.M."/>
            <person name="Lindquist E.A."/>
            <person name="Yee Ngan C."/>
            <person name="Ohm R.A."/>
            <person name="Salamov A.A."/>
            <person name="Grigoriev I.V."/>
            <person name="Spatafora J.W."/>
            <person name="Berbee M.L."/>
        </authorList>
    </citation>
    <scope>NUCLEOTIDE SEQUENCE [LARGE SCALE GENOMIC DNA]</scope>
    <source>
        <strain evidence="4 5">NRRL 1564</strain>
    </source>
</reference>
<evidence type="ECO:0000313" key="4">
    <source>
        <dbReference type="EMBL" id="PIA15056.1"/>
    </source>
</evidence>